<name>A0AAF0IJD2_9EURO</name>
<feature type="region of interest" description="Disordered" evidence="1">
    <location>
        <begin position="1"/>
        <end position="48"/>
    </location>
</feature>
<proteinExistence type="predicted"/>
<evidence type="ECO:0000313" key="3">
    <source>
        <dbReference type="Proteomes" id="UP001219355"/>
    </source>
</evidence>
<gene>
    <name evidence="2" type="ORF">PRK78_002147</name>
</gene>
<accession>A0AAF0IJD2</accession>
<evidence type="ECO:0000313" key="2">
    <source>
        <dbReference type="EMBL" id="WEW56699.1"/>
    </source>
</evidence>
<dbReference type="AlphaFoldDB" id="A0AAF0IJD2"/>
<dbReference type="EMBL" id="CP120627">
    <property type="protein sequence ID" value="WEW56699.1"/>
    <property type="molecule type" value="Genomic_DNA"/>
</dbReference>
<organism evidence="2 3">
    <name type="scientific">Emydomyces testavorans</name>
    <dbReference type="NCBI Taxonomy" id="2070801"/>
    <lineage>
        <taxon>Eukaryota</taxon>
        <taxon>Fungi</taxon>
        <taxon>Dikarya</taxon>
        <taxon>Ascomycota</taxon>
        <taxon>Pezizomycotina</taxon>
        <taxon>Eurotiomycetes</taxon>
        <taxon>Eurotiomycetidae</taxon>
        <taxon>Onygenales</taxon>
        <taxon>Nannizziopsiaceae</taxon>
        <taxon>Emydomyces</taxon>
    </lineage>
</organism>
<evidence type="ECO:0000256" key="1">
    <source>
        <dbReference type="SAM" id="MobiDB-lite"/>
    </source>
</evidence>
<reference evidence="2" key="1">
    <citation type="submission" date="2023-03" db="EMBL/GenBank/DDBJ databases">
        <title>Emydomyces testavorans Genome Sequence.</title>
        <authorList>
            <person name="Hoyer L."/>
        </authorList>
    </citation>
    <scope>NUCLEOTIDE SEQUENCE</scope>
    <source>
        <strain evidence="2">16-2883</strain>
    </source>
</reference>
<dbReference type="Proteomes" id="UP001219355">
    <property type="component" value="Chromosome 1"/>
</dbReference>
<keyword evidence="3" id="KW-1185">Reference proteome</keyword>
<sequence>MATKTMSPPTAKRSESKSSDKSGAASTFLQLSLTNSAKPSQSSLSTQFPREWPLAMTEAGGCNGRIVQSTL</sequence>
<protein>
    <submittedName>
        <fullName evidence="2">Uncharacterized protein</fullName>
    </submittedName>
</protein>
<feature type="compositionally biased region" description="Polar residues" evidence="1">
    <location>
        <begin position="24"/>
        <end position="48"/>
    </location>
</feature>